<reference evidence="7 8" key="1">
    <citation type="submission" date="2017-02" db="EMBL/GenBank/DDBJ databases">
        <authorList>
            <person name="Peterson S.W."/>
        </authorList>
    </citation>
    <scope>NUCLEOTIDE SEQUENCE [LARGE SCALE GENOMIC DNA]</scope>
    <source>
        <strain evidence="7 8">DSM 21481</strain>
    </source>
</reference>
<comment type="catalytic activity">
    <reaction evidence="3 4">
        <text>(R)-4'-phosphopantothenate + L-cysteine + CTP = N-[(R)-4-phosphopantothenoyl]-L-cysteine + CMP + diphosphate + H(+)</text>
        <dbReference type="Rhea" id="RHEA:19397"/>
        <dbReference type="ChEBI" id="CHEBI:10986"/>
        <dbReference type="ChEBI" id="CHEBI:15378"/>
        <dbReference type="ChEBI" id="CHEBI:33019"/>
        <dbReference type="ChEBI" id="CHEBI:35235"/>
        <dbReference type="ChEBI" id="CHEBI:37563"/>
        <dbReference type="ChEBI" id="CHEBI:59458"/>
        <dbReference type="ChEBI" id="CHEBI:60377"/>
        <dbReference type="EC" id="6.3.2.5"/>
    </reaction>
</comment>
<dbReference type="InterPro" id="IPR007085">
    <property type="entry name" value="DNA/pantothenate-metab_flavo_C"/>
</dbReference>
<sequence>MRILLGVSGGIAAYKAVLLLRLLREEGHAVRVIPTASALRFVGAPTFEALSGEPVTDEVFEDVAHVPHVALGQGADLVVVAPATADLLARAAGGRADDLLTSTLLTARCPVVMAPAMHTEMWEHPATRANVATLRARGVTVIEPESGRLTGADTGPGRLPEPEEIARVALAAAASDVGDPRHGDLAGRTVVVSAGGTREPIDPVRFIGNRSSGRQGAALAEAARARGADVTLVAANLDAAVCAAALAAGVVVVPVETTAELRDAVRAAAAASDVVVMAAAVADFRPTDVPDAKIKKVPGAGPDPIALVENPDVLAELAADRLRPGQLVVGFAAETGDADGSVLDHGRRKARRKGADLLAVNAVGAGRGFGAPTNAVTVLDGQGDVVAEASGTKRAVADAIWDAVAKTLPAI</sequence>
<comment type="similarity">
    <text evidence="3 4">In the C-terminal section; belongs to the PPC synthetase family.</text>
</comment>
<feature type="binding site" evidence="3">
    <location>
        <position position="283"/>
    </location>
    <ligand>
        <name>CTP</name>
        <dbReference type="ChEBI" id="CHEBI:37563"/>
    </ligand>
</feature>
<evidence type="ECO:0000259" key="6">
    <source>
        <dbReference type="Pfam" id="PF04127"/>
    </source>
</evidence>
<evidence type="ECO:0000256" key="3">
    <source>
        <dbReference type="HAMAP-Rule" id="MF_02225"/>
    </source>
</evidence>
<dbReference type="GO" id="GO:0046872">
    <property type="term" value="F:metal ion binding"/>
    <property type="evidence" value="ECO:0007669"/>
    <property type="project" value="UniProtKB-KW"/>
</dbReference>
<comment type="pathway">
    <text evidence="3 4">Cofactor biosynthesis; coenzyme A biosynthesis; CoA from (R)-pantothenate: step 3/5.</text>
</comment>
<gene>
    <name evidence="3" type="primary">coaBC</name>
    <name evidence="7" type="ORF">SAMN04324258_2948</name>
</gene>
<keyword evidence="2 3" id="KW-0456">Lyase</keyword>
<dbReference type="InterPro" id="IPR036551">
    <property type="entry name" value="Flavin_trans-like"/>
</dbReference>
<dbReference type="Proteomes" id="UP000189777">
    <property type="component" value="Unassembled WGS sequence"/>
</dbReference>
<comment type="caution">
    <text evidence="3">Lacks conserved residue(s) required for the propagation of feature annotation.</text>
</comment>
<comment type="cofactor">
    <cofactor evidence="3">
        <name>FMN</name>
        <dbReference type="ChEBI" id="CHEBI:58210"/>
    </cofactor>
    <text evidence="3">Binds 1 FMN per subunit.</text>
</comment>
<feature type="binding site" evidence="3">
    <location>
        <position position="331"/>
    </location>
    <ligand>
        <name>CTP</name>
        <dbReference type="ChEBI" id="CHEBI:37563"/>
    </ligand>
</feature>
<dbReference type="InterPro" id="IPR003382">
    <property type="entry name" value="Flavoprotein"/>
</dbReference>
<dbReference type="InterPro" id="IPR035929">
    <property type="entry name" value="CoaB-like_sf"/>
</dbReference>
<comment type="function">
    <text evidence="4">Catalyzes two steps in the biosynthesis of coenzyme A. In the first step cysteine is conjugated to 4'-phosphopantothenate to form 4-phosphopantothenoylcysteine, in the latter compound is decarboxylated to form 4'-phosphopantotheine.</text>
</comment>
<comment type="cofactor">
    <cofactor evidence="3">
        <name>Mg(2+)</name>
        <dbReference type="ChEBI" id="CHEBI:18420"/>
    </cofactor>
</comment>
<feature type="region of interest" description="Phosphopantothenate--cysteine ligase" evidence="3">
    <location>
        <begin position="190"/>
        <end position="411"/>
    </location>
</feature>
<feature type="binding site" evidence="3">
    <location>
        <position position="293"/>
    </location>
    <ligand>
        <name>CTP</name>
        <dbReference type="ChEBI" id="CHEBI:37563"/>
    </ligand>
</feature>
<evidence type="ECO:0000256" key="2">
    <source>
        <dbReference type="ARBA" id="ARBA00023239"/>
    </source>
</evidence>
<dbReference type="PANTHER" id="PTHR14359:SF6">
    <property type="entry name" value="PHOSPHOPANTOTHENOYLCYSTEINE DECARBOXYLASE"/>
    <property type="match status" value="1"/>
</dbReference>
<feature type="binding site" evidence="3">
    <location>
        <begin position="311"/>
        <end position="314"/>
    </location>
    <ligand>
        <name>CTP</name>
        <dbReference type="ChEBI" id="CHEBI:37563"/>
    </ligand>
</feature>
<name>A0A1T5L7A9_9MICO</name>
<evidence type="ECO:0000313" key="8">
    <source>
        <dbReference type="Proteomes" id="UP000189777"/>
    </source>
</evidence>
<accession>A0A1T5L7A9</accession>
<keyword evidence="3 4" id="KW-0436">Ligase</keyword>
<comment type="catalytic activity">
    <reaction evidence="3 4">
        <text>N-[(R)-4-phosphopantothenoyl]-L-cysteine + H(+) = (R)-4'-phosphopantetheine + CO2</text>
        <dbReference type="Rhea" id="RHEA:16793"/>
        <dbReference type="ChEBI" id="CHEBI:15378"/>
        <dbReference type="ChEBI" id="CHEBI:16526"/>
        <dbReference type="ChEBI" id="CHEBI:59458"/>
        <dbReference type="ChEBI" id="CHEBI:61723"/>
        <dbReference type="EC" id="4.1.1.36"/>
    </reaction>
</comment>
<dbReference type="NCBIfam" id="TIGR00521">
    <property type="entry name" value="coaBC_dfp"/>
    <property type="match status" value="1"/>
</dbReference>
<evidence type="ECO:0000313" key="7">
    <source>
        <dbReference type="EMBL" id="SKC71308.1"/>
    </source>
</evidence>
<dbReference type="AlphaFoldDB" id="A0A1T5L7A9"/>
<keyword evidence="3 4" id="KW-0288">FMN</keyword>
<dbReference type="RefSeq" id="WP_079575223.1">
    <property type="nucleotide sequence ID" value="NZ_FUZQ01000005.1"/>
</dbReference>
<evidence type="ECO:0000259" key="5">
    <source>
        <dbReference type="Pfam" id="PF02441"/>
    </source>
</evidence>
<dbReference type="Gene3D" id="3.40.50.10300">
    <property type="entry name" value="CoaB-like"/>
    <property type="match status" value="1"/>
</dbReference>
<keyword evidence="3" id="KW-0460">Magnesium</keyword>
<dbReference type="Pfam" id="PF04127">
    <property type="entry name" value="DFP"/>
    <property type="match status" value="1"/>
</dbReference>
<dbReference type="InterPro" id="IPR005252">
    <property type="entry name" value="CoaBC"/>
</dbReference>
<protein>
    <recommendedName>
        <fullName evidence="3">Coenzyme A biosynthesis bifunctional protein CoaBC</fullName>
    </recommendedName>
    <alternativeName>
        <fullName evidence="3">DNA/pantothenate metabolism flavoprotein</fullName>
    </alternativeName>
    <alternativeName>
        <fullName evidence="3">Phosphopantothenoylcysteine synthetase/decarboxylase</fullName>
        <shortName evidence="3">PPCS-PPCDC</shortName>
    </alternativeName>
    <domain>
        <recommendedName>
            <fullName evidence="3">Phosphopantothenoylcysteine decarboxylase</fullName>
            <shortName evidence="3">PPC decarboxylase</shortName>
            <shortName evidence="3">PPC-DC</shortName>
            <ecNumber evidence="3">4.1.1.36</ecNumber>
        </recommendedName>
        <alternativeName>
            <fullName evidence="3">CoaC</fullName>
        </alternativeName>
    </domain>
    <domain>
        <recommendedName>
            <fullName evidence="3">Phosphopantothenate--cysteine ligase</fullName>
            <ecNumber evidence="3">6.3.2.5</ecNumber>
        </recommendedName>
        <alternativeName>
            <fullName evidence="3">CoaB</fullName>
        </alternativeName>
        <alternativeName>
            <fullName evidence="3">Phosphopantothenoylcysteine synthetase</fullName>
            <shortName evidence="3">PPC synthetase</shortName>
            <shortName evidence="3">PPC-S</shortName>
        </alternativeName>
    </domain>
</protein>
<keyword evidence="3" id="KW-0479">Metal-binding</keyword>
<comment type="similarity">
    <text evidence="3 4">In the N-terminal section; belongs to the HFCD (homo-oligomeric flavin containing Cys decarboxylase) superfamily.</text>
</comment>
<dbReference type="UniPathway" id="UPA00241">
    <property type="reaction ID" value="UER00353"/>
</dbReference>
<dbReference type="EC" id="4.1.1.36" evidence="3"/>
<dbReference type="GO" id="GO:0010181">
    <property type="term" value="F:FMN binding"/>
    <property type="evidence" value="ECO:0007669"/>
    <property type="project" value="UniProtKB-UniRule"/>
</dbReference>
<comment type="pathway">
    <text evidence="3 4">Cofactor biosynthesis; coenzyme A biosynthesis; CoA from (R)-pantothenate: step 2/5.</text>
</comment>
<dbReference type="GO" id="GO:0015941">
    <property type="term" value="P:pantothenate catabolic process"/>
    <property type="evidence" value="ECO:0007669"/>
    <property type="project" value="InterPro"/>
</dbReference>
<keyword evidence="8" id="KW-1185">Reference proteome</keyword>
<keyword evidence="1 3" id="KW-0210">Decarboxylase</keyword>
<dbReference type="GO" id="GO:0071513">
    <property type="term" value="C:phosphopantothenoylcysteine decarboxylase complex"/>
    <property type="evidence" value="ECO:0007669"/>
    <property type="project" value="TreeGrafter"/>
</dbReference>
<evidence type="ECO:0000256" key="1">
    <source>
        <dbReference type="ARBA" id="ARBA00022793"/>
    </source>
</evidence>
<dbReference type="OrthoDB" id="9802554at2"/>
<dbReference type="GO" id="GO:0004633">
    <property type="term" value="F:phosphopantothenoylcysteine decarboxylase activity"/>
    <property type="evidence" value="ECO:0007669"/>
    <property type="project" value="UniProtKB-UniRule"/>
</dbReference>
<dbReference type="EC" id="6.3.2.5" evidence="3"/>
<feature type="binding site" evidence="3">
    <location>
        <position position="349"/>
    </location>
    <ligand>
        <name>CTP</name>
        <dbReference type="ChEBI" id="CHEBI:37563"/>
    </ligand>
</feature>
<dbReference type="PANTHER" id="PTHR14359">
    <property type="entry name" value="HOMO-OLIGOMERIC FLAVIN CONTAINING CYS DECARBOXYLASE FAMILY"/>
    <property type="match status" value="1"/>
</dbReference>
<keyword evidence="3" id="KW-0511">Multifunctional enzyme</keyword>
<comment type="function">
    <text evidence="3">Catalyzes two sequential steps in the biosynthesis of coenzyme A. In the first step cysteine is conjugated to 4'-phosphopantothenate to form 4-phosphopantothenoylcysteine. In the second step the latter compound is decarboxylated to form 4'-phosphopantotheine.</text>
</comment>
<evidence type="ECO:0000256" key="4">
    <source>
        <dbReference type="RuleBase" id="RU364078"/>
    </source>
</evidence>
<dbReference type="GO" id="GO:0015937">
    <property type="term" value="P:coenzyme A biosynthetic process"/>
    <property type="evidence" value="ECO:0007669"/>
    <property type="project" value="UniProtKB-UniRule"/>
</dbReference>
<dbReference type="EMBL" id="FUZQ01000005">
    <property type="protein sequence ID" value="SKC71308.1"/>
    <property type="molecule type" value="Genomic_DNA"/>
</dbReference>
<keyword evidence="3 4" id="KW-0285">Flavoprotein</keyword>
<dbReference type="STRING" id="526729.SAMN04324258_2948"/>
<dbReference type="HAMAP" id="MF_02225">
    <property type="entry name" value="CoaBC"/>
    <property type="match status" value="1"/>
</dbReference>
<dbReference type="Gene3D" id="3.40.50.1950">
    <property type="entry name" value="Flavin prenyltransferase-like"/>
    <property type="match status" value="1"/>
</dbReference>
<feature type="domain" description="Flavoprotein" evidence="5">
    <location>
        <begin position="1"/>
        <end position="170"/>
    </location>
</feature>
<feature type="region of interest" description="Phosphopantothenoylcysteine decarboxylase" evidence="3">
    <location>
        <begin position="1"/>
        <end position="189"/>
    </location>
</feature>
<dbReference type="SUPFAM" id="SSF102645">
    <property type="entry name" value="CoaB-like"/>
    <property type="match status" value="1"/>
</dbReference>
<organism evidence="7 8">
    <name type="scientific">Krasilnikoviella flava</name>
    <dbReference type="NCBI Taxonomy" id="526729"/>
    <lineage>
        <taxon>Bacteria</taxon>
        <taxon>Bacillati</taxon>
        <taxon>Actinomycetota</taxon>
        <taxon>Actinomycetes</taxon>
        <taxon>Micrococcales</taxon>
        <taxon>Promicromonosporaceae</taxon>
        <taxon>Krasilnikoviella</taxon>
    </lineage>
</organism>
<dbReference type="GO" id="GO:0004632">
    <property type="term" value="F:phosphopantothenate--cysteine ligase activity"/>
    <property type="evidence" value="ECO:0007669"/>
    <property type="project" value="UniProtKB-UniRule"/>
</dbReference>
<proteinExistence type="inferred from homology"/>
<feature type="binding site" evidence="3">
    <location>
        <position position="353"/>
    </location>
    <ligand>
        <name>CTP</name>
        <dbReference type="ChEBI" id="CHEBI:37563"/>
    </ligand>
</feature>
<feature type="domain" description="DNA/pantothenate metabolism flavoprotein C-terminal" evidence="6">
    <location>
        <begin position="185"/>
        <end position="406"/>
    </location>
</feature>
<dbReference type="Pfam" id="PF02441">
    <property type="entry name" value="Flavoprotein"/>
    <property type="match status" value="1"/>
</dbReference>
<dbReference type="SUPFAM" id="SSF52507">
    <property type="entry name" value="Homo-oligomeric flavin-containing Cys decarboxylases, HFCD"/>
    <property type="match status" value="1"/>
</dbReference>